<accession>A0ABU3IBJ3</accession>
<feature type="compositionally biased region" description="Polar residues" evidence="1">
    <location>
        <begin position="1"/>
        <end position="10"/>
    </location>
</feature>
<comment type="caution">
    <text evidence="2">The sequence shown here is derived from an EMBL/GenBank/DDBJ whole genome shotgun (WGS) entry which is preliminary data.</text>
</comment>
<dbReference type="Proteomes" id="UP001247542">
    <property type="component" value="Unassembled WGS sequence"/>
</dbReference>
<evidence type="ECO:0000313" key="3">
    <source>
        <dbReference type="Proteomes" id="UP001247542"/>
    </source>
</evidence>
<dbReference type="InterPro" id="IPR016181">
    <property type="entry name" value="Acyl_CoA_acyltransferase"/>
</dbReference>
<keyword evidence="3" id="KW-1185">Reference proteome</keyword>
<name>A0ABU3IBJ3_9ACTO</name>
<protein>
    <submittedName>
        <fullName evidence="2">GNAT family N-acetyltransferase</fullName>
    </submittedName>
</protein>
<dbReference type="SUPFAM" id="SSF55729">
    <property type="entry name" value="Acyl-CoA N-acyltransferases (Nat)"/>
    <property type="match status" value="1"/>
</dbReference>
<organism evidence="2 3">
    <name type="scientific">Gleimia hominis</name>
    <dbReference type="NCBI Taxonomy" id="595468"/>
    <lineage>
        <taxon>Bacteria</taxon>
        <taxon>Bacillati</taxon>
        <taxon>Actinomycetota</taxon>
        <taxon>Actinomycetes</taxon>
        <taxon>Actinomycetales</taxon>
        <taxon>Actinomycetaceae</taxon>
        <taxon>Gleimia</taxon>
    </lineage>
</organism>
<proteinExistence type="predicted"/>
<evidence type="ECO:0000313" key="2">
    <source>
        <dbReference type="EMBL" id="MDT3767742.1"/>
    </source>
</evidence>
<dbReference type="RefSeq" id="WP_313273591.1">
    <property type="nucleotide sequence ID" value="NZ_JASXSX010000001.1"/>
</dbReference>
<dbReference type="Gene3D" id="3.40.630.30">
    <property type="match status" value="1"/>
</dbReference>
<sequence length="351" mass="38405">MDKQMPQSYGTPDDSGDCDLPRIPDLPDIPDVEVTWRALTRVDVPSLAKLIDRIERHDALPYRTSESEVDDFFTSTAKRVLVGGVVDGILRAFGFVHIREQDPNTAICLGGVDPTVRERGIGGALVKWQTVQARELLGNEGASKTITFHVEQAYSNLEPRLNELGYGWAWSFYDMRAELTGDLPQVGSTPFLTVRPWLECDPEKIHALVSDISISQGASSPPSHEMWTIGGSSFKPEWSFVAVDTSTDRHELVGFLKASQYPQDWSALGWREGTIDMLGVRSSDESVAQALLAASMAAQQKDGMQAVSAGFASINNSAISGVFERVGFETVGSTRCYTLQYDPPQASGDKA</sequence>
<dbReference type="EMBL" id="JASXSX010000001">
    <property type="protein sequence ID" value="MDT3767742.1"/>
    <property type="molecule type" value="Genomic_DNA"/>
</dbReference>
<evidence type="ECO:0000256" key="1">
    <source>
        <dbReference type="SAM" id="MobiDB-lite"/>
    </source>
</evidence>
<gene>
    <name evidence="2" type="ORF">QS713_06675</name>
</gene>
<feature type="region of interest" description="Disordered" evidence="1">
    <location>
        <begin position="1"/>
        <end position="24"/>
    </location>
</feature>
<reference evidence="2 3" key="1">
    <citation type="submission" date="2023-06" db="EMBL/GenBank/DDBJ databases">
        <title>Draft genome sequence of Gleimia hominis type strain CCUG 57540T.</title>
        <authorList>
            <person name="Salva-Serra F."/>
            <person name="Cardew S."/>
            <person name="Jensie Markopoulos S."/>
            <person name="Ohlen M."/>
            <person name="Inganas E."/>
            <person name="Svensson-Stadler L."/>
            <person name="Moore E.R.B."/>
        </authorList>
    </citation>
    <scope>NUCLEOTIDE SEQUENCE [LARGE SCALE GENOMIC DNA]</scope>
    <source>
        <strain evidence="2 3">CCUG 57540</strain>
    </source>
</reference>